<evidence type="ECO:0000313" key="4">
    <source>
        <dbReference type="EMBL" id="CAB53477.1"/>
    </source>
</evidence>
<keyword evidence="1" id="KW-0479">Metal-binding</keyword>
<dbReference type="SUPFAM" id="SSF56399">
    <property type="entry name" value="ADP-ribosylation"/>
    <property type="match status" value="1"/>
</dbReference>
<feature type="compositionally biased region" description="Low complexity" evidence="2">
    <location>
        <begin position="148"/>
        <end position="159"/>
    </location>
</feature>
<feature type="compositionally biased region" description="Basic and acidic residues" evidence="2">
    <location>
        <begin position="259"/>
        <end position="268"/>
    </location>
</feature>
<dbReference type="GO" id="GO:0008270">
    <property type="term" value="F:zinc ion binding"/>
    <property type="evidence" value="ECO:0007669"/>
    <property type="project" value="UniProtKB-KW"/>
</dbReference>
<proteinExistence type="predicted"/>
<dbReference type="PROSITE" id="PS00028">
    <property type="entry name" value="ZINC_FINGER_C2H2_1"/>
    <property type="match status" value="1"/>
</dbReference>
<feature type="region of interest" description="Disordered" evidence="2">
    <location>
        <begin position="144"/>
        <end position="177"/>
    </location>
</feature>
<keyword evidence="1" id="KW-0862">Zinc</keyword>
<keyword evidence="1" id="KW-0863">Zinc-finger</keyword>
<feature type="region of interest" description="Disordered" evidence="2">
    <location>
        <begin position="209"/>
        <end position="268"/>
    </location>
</feature>
<evidence type="ECO:0000256" key="1">
    <source>
        <dbReference type="PROSITE-ProRule" id="PRU00042"/>
    </source>
</evidence>
<protein>
    <submittedName>
        <fullName evidence="4">CAA30374.1 protein</fullName>
    </submittedName>
</protein>
<dbReference type="PANTHER" id="PTHR31681:SF3">
    <property type="entry name" value="OS04G0690100 PROTEIN"/>
    <property type="match status" value="1"/>
</dbReference>
<dbReference type="PANTHER" id="PTHR31681">
    <property type="entry name" value="C2H2-LIKE ZINC FINGER PROTEIN"/>
    <property type="match status" value="1"/>
</dbReference>
<sequence length="603" mass="65535">MHEASEVKIPARPRSNTICNPRLDVIVAANHSVFIKGVLSLAICMQVSTAVGSCDYASTVPAAIVSSGSGVVNHTSYCTCRSIDIMLQLPLPWPLALHKWSGVVVLCSSNIQSIRKQQAKKQHYSLHELAKRIAMVEPGRARETKVTASASSSAGSDAAVMKKKKKKKKLVVASRKVDEKDKKQVDYKCSRSSGRDECCKVESRHQQCTEPESPSYRNSSSSSHAGHHHHRAADGKKLGCNSSSICKVKQDNPMQQHMRRAEDELKVKDKPPVAEPYCKRRASVSACNISSERSVKKSVKQQQQEASSSLQSSASISASSCSSTAGGGGSFRGMQQLSLRRLSGCYECHMVVDPISGVFRDNSSMRATICSCPDCGEIFVRPDSLHLHQSIRHAVSELGAEDTSRNIISIIFQSSWLKKQSPVCAIDRILKVHNAARTLARFDDYRAAVKAKAMAHRHPRCTADGNELLRFHCATLSCDLGLHGATHLCDHLSCAACAIIRHGFRPPAPGAGIRTMATSGRAHDAVVSSGSEGDRRAMLVCRVIAGRVRREEAAAAAAEEEEEEEEEYDSVAGTTPGLYSNLDELDVFNPTAILPCFVVVYRA</sequence>
<dbReference type="Gene3D" id="3.90.228.10">
    <property type="match status" value="1"/>
</dbReference>
<organism evidence="4">
    <name type="scientific">Oryza sativa</name>
    <name type="common">Rice</name>
    <dbReference type="NCBI Taxonomy" id="4530"/>
    <lineage>
        <taxon>Eukaryota</taxon>
        <taxon>Viridiplantae</taxon>
        <taxon>Streptophyta</taxon>
        <taxon>Embryophyta</taxon>
        <taxon>Tracheophyta</taxon>
        <taxon>Spermatophyta</taxon>
        <taxon>Magnoliopsida</taxon>
        <taxon>Liliopsida</taxon>
        <taxon>Poales</taxon>
        <taxon>Poaceae</taxon>
        <taxon>BOP clade</taxon>
        <taxon>Oryzoideae</taxon>
        <taxon>Oryzeae</taxon>
        <taxon>Oryzinae</taxon>
        <taxon>Oryza</taxon>
    </lineage>
</organism>
<gene>
    <name evidence="4" type="primary">q3037.4</name>
</gene>
<evidence type="ECO:0000256" key="2">
    <source>
        <dbReference type="SAM" id="MobiDB-lite"/>
    </source>
</evidence>
<dbReference type="InterPro" id="IPR013087">
    <property type="entry name" value="Znf_C2H2_type"/>
</dbReference>
<name>Q9ST93_ORYSA</name>
<feature type="compositionally biased region" description="Polar residues" evidence="2">
    <location>
        <begin position="209"/>
        <end position="218"/>
    </location>
</feature>
<feature type="domain" description="C2H2-type" evidence="3">
    <location>
        <begin position="370"/>
        <end position="398"/>
    </location>
</feature>
<dbReference type="PROSITE" id="PS50157">
    <property type="entry name" value="ZINC_FINGER_C2H2_2"/>
    <property type="match status" value="1"/>
</dbReference>
<dbReference type="EMBL" id="AJ245900">
    <property type="protein sequence ID" value="CAB53477.1"/>
    <property type="molecule type" value="Genomic_DNA"/>
</dbReference>
<reference evidence="4" key="1">
    <citation type="submission" date="1999-08" db="EMBL/GenBank/DDBJ databases">
        <title>Oryza sativa chromosome 4 BAC q3037-207F1 genomic sequence.</title>
        <authorList>
            <person name="Hong G."/>
            <person name="Chen Z."/>
        </authorList>
    </citation>
    <scope>NUCLEOTIDE SEQUENCE</scope>
    <source>
        <strain evidence="4">DNA</strain>
    </source>
</reference>
<dbReference type="AlphaFoldDB" id="Q9ST93"/>
<evidence type="ECO:0000259" key="3">
    <source>
        <dbReference type="PROSITE" id="PS50157"/>
    </source>
</evidence>
<feature type="compositionally biased region" description="Basic residues" evidence="2">
    <location>
        <begin position="161"/>
        <end position="170"/>
    </location>
</feature>
<accession>Q9ST93</accession>